<reference evidence="2" key="1">
    <citation type="journal article" date="2019" name="Int. J. Syst. Evol. Microbiol.">
        <title>The Global Catalogue of Microorganisms (GCM) 10K type strain sequencing project: providing services to taxonomists for standard genome sequencing and annotation.</title>
        <authorList>
            <consortium name="The Broad Institute Genomics Platform"/>
            <consortium name="The Broad Institute Genome Sequencing Center for Infectious Disease"/>
            <person name="Wu L."/>
            <person name="Ma J."/>
        </authorList>
    </citation>
    <scope>NUCLEOTIDE SEQUENCE [LARGE SCALE GENOMIC DNA]</scope>
    <source>
        <strain evidence="2">CCM 7224</strain>
    </source>
</reference>
<accession>A0ABV9UJC2</accession>
<keyword evidence="2" id="KW-1185">Reference proteome</keyword>
<organism evidence="1 2">
    <name type="scientific">Streptomyces mauvecolor</name>
    <dbReference type="NCBI Taxonomy" id="58345"/>
    <lineage>
        <taxon>Bacteria</taxon>
        <taxon>Bacillati</taxon>
        <taxon>Actinomycetota</taxon>
        <taxon>Actinomycetes</taxon>
        <taxon>Kitasatosporales</taxon>
        <taxon>Streptomycetaceae</taxon>
        <taxon>Streptomyces</taxon>
    </lineage>
</organism>
<proteinExistence type="predicted"/>
<gene>
    <name evidence="1" type="ORF">ACFPFX_04455</name>
</gene>
<dbReference type="RefSeq" id="WP_344370350.1">
    <property type="nucleotide sequence ID" value="NZ_BAAASQ010000001.1"/>
</dbReference>
<sequence>MSTVDLQEMVDALPGWAEEAGLVVVEAGPEPDGLTVLIRDHTMDPQDFLRLAQHAGACFLYRETDCFDAEAFPGVAMSDEELGLLEKPNRRRVKDLQRTARSHDGELAGVDLCFVREGVAHYWVSEAPWSSALDAAWAEFKEQRRLEEEARESNKAARLQEEAERLAAQLTDLPAFRSETRYAAWEEIAHTLMPEPDTDEEEARAAHGFVIRSAIRDASQVVERESRRVYASYRSDLEALAREIADDGLLAGASTKEVRRIRIQDFLIGKSGGYGPPKTLVDLLLDRPELDPKRRRAMAGADGLFALN</sequence>
<dbReference type="Proteomes" id="UP001595834">
    <property type="component" value="Unassembled WGS sequence"/>
</dbReference>
<dbReference type="EMBL" id="JBHSIZ010000005">
    <property type="protein sequence ID" value="MFC4955545.1"/>
    <property type="molecule type" value="Genomic_DNA"/>
</dbReference>
<evidence type="ECO:0000313" key="2">
    <source>
        <dbReference type="Proteomes" id="UP001595834"/>
    </source>
</evidence>
<comment type="caution">
    <text evidence="1">The sequence shown here is derived from an EMBL/GenBank/DDBJ whole genome shotgun (WGS) entry which is preliminary data.</text>
</comment>
<name>A0ABV9UJC2_9ACTN</name>
<protein>
    <submittedName>
        <fullName evidence="1">Uncharacterized protein</fullName>
    </submittedName>
</protein>
<evidence type="ECO:0000313" key="1">
    <source>
        <dbReference type="EMBL" id="MFC4955545.1"/>
    </source>
</evidence>